<protein>
    <submittedName>
        <fullName evidence="1">Uncharacterized protein</fullName>
    </submittedName>
</protein>
<comment type="caution">
    <text evidence="1">The sequence shown here is derived from an EMBL/GenBank/DDBJ whole genome shotgun (WGS) entry which is preliminary data.</text>
</comment>
<name>A0A843VL10_COLES</name>
<evidence type="ECO:0000313" key="1">
    <source>
        <dbReference type="EMBL" id="MQL97571.1"/>
    </source>
</evidence>
<keyword evidence="2" id="KW-1185">Reference proteome</keyword>
<evidence type="ECO:0000313" key="2">
    <source>
        <dbReference type="Proteomes" id="UP000652761"/>
    </source>
</evidence>
<accession>A0A843VL10</accession>
<proteinExistence type="predicted"/>
<organism evidence="1 2">
    <name type="scientific">Colocasia esculenta</name>
    <name type="common">Wild taro</name>
    <name type="synonym">Arum esculentum</name>
    <dbReference type="NCBI Taxonomy" id="4460"/>
    <lineage>
        <taxon>Eukaryota</taxon>
        <taxon>Viridiplantae</taxon>
        <taxon>Streptophyta</taxon>
        <taxon>Embryophyta</taxon>
        <taxon>Tracheophyta</taxon>
        <taxon>Spermatophyta</taxon>
        <taxon>Magnoliopsida</taxon>
        <taxon>Liliopsida</taxon>
        <taxon>Araceae</taxon>
        <taxon>Aroideae</taxon>
        <taxon>Colocasieae</taxon>
        <taxon>Colocasia</taxon>
    </lineage>
</organism>
<gene>
    <name evidence="1" type="ORF">Taro_030265</name>
</gene>
<feature type="non-terminal residue" evidence="1">
    <location>
        <position position="84"/>
    </location>
</feature>
<dbReference type="AlphaFoldDB" id="A0A843VL10"/>
<dbReference type="Proteomes" id="UP000652761">
    <property type="component" value="Unassembled WGS sequence"/>
</dbReference>
<sequence>LCASSDDLHRLGDTLNIGETFLTPVCNLHQHRNRFGRSLENLLGLAEEGIFGKLIHFDNFSEASVTGTSIPEEDIMRSDSECEE</sequence>
<dbReference type="EMBL" id="NMUH01002069">
    <property type="protein sequence ID" value="MQL97571.1"/>
    <property type="molecule type" value="Genomic_DNA"/>
</dbReference>
<reference evidence="1" key="1">
    <citation type="submission" date="2017-07" db="EMBL/GenBank/DDBJ databases">
        <title>Taro Niue Genome Assembly and Annotation.</title>
        <authorList>
            <person name="Atibalentja N."/>
            <person name="Keating K."/>
            <person name="Fields C.J."/>
        </authorList>
    </citation>
    <scope>NUCLEOTIDE SEQUENCE</scope>
    <source>
        <strain evidence="1">Niue_2</strain>
        <tissue evidence="1">Leaf</tissue>
    </source>
</reference>